<evidence type="ECO:0000313" key="4">
    <source>
        <dbReference type="Proteomes" id="UP001642484"/>
    </source>
</evidence>
<evidence type="ECO:0000313" key="3">
    <source>
        <dbReference type="EMBL" id="CAK9029319.1"/>
    </source>
</evidence>
<name>A0ABP0KTN5_9DINO</name>
<proteinExistence type="predicted"/>
<dbReference type="Proteomes" id="UP001642484">
    <property type="component" value="Unassembled WGS sequence"/>
</dbReference>
<keyword evidence="4" id="KW-1185">Reference proteome</keyword>
<dbReference type="InterPro" id="IPR049046">
    <property type="entry name" value="Beta-AFase-like_GH127_middle"/>
</dbReference>
<organism evidence="3 4">
    <name type="scientific">Durusdinium trenchii</name>
    <dbReference type="NCBI Taxonomy" id="1381693"/>
    <lineage>
        <taxon>Eukaryota</taxon>
        <taxon>Sar</taxon>
        <taxon>Alveolata</taxon>
        <taxon>Dinophyceae</taxon>
        <taxon>Suessiales</taxon>
        <taxon>Symbiodiniaceae</taxon>
        <taxon>Durusdinium</taxon>
    </lineage>
</organism>
<feature type="chain" id="PRO_5047042567" description="Non-reducing end beta-L-arabinofuranosidase-like GH127 middle domain-containing protein" evidence="1">
    <location>
        <begin position="17"/>
        <end position="696"/>
    </location>
</feature>
<dbReference type="Pfam" id="PF20736">
    <property type="entry name" value="Glyco_hydro127M"/>
    <property type="match status" value="1"/>
</dbReference>
<sequence>MSWLLTLLGFMVAASATAPHSLVQERWQRLPLGAIRPKGWLLTQMTLQSKALTSHLPLFWPNIANTSWLGGFADVDGGIHENTPYWLNGAVPLAVQVEDEELMKTVEQYFEGIFTRQGSDGWLGPDTDRSDFWSRIPFMLALAQYHESLPEGHQRSRCASVAHRFFTAVGQRLEEQPLAFGQSQRPVTFSVLAPERGCAALFIEEGVQLGSWSSMRAHDLIWSIHYFAALLPANSSFAHWLLDLAKRLHEAAFQWNEQWFNSSAFATAPVILDSLKTHGVNNAQAVKHGVVWARQSGEVQQGFAESWLAWSQLQRFHGQPHGAFSADEHLAGTNPSRGTELCAVVEAMWSLLLTAQLAPNDRSAVKPLDALEVLAYNALPGSLSEDLWSHPYLQLANSYQALSHEVDHVWTHDGPDSAMYGLAPNYPCCTSNFHQGYPKFAANLFFESPETKEIISALWAPSLARFSHLGAQIELKTDYPFNAGVEYWIQNEEPFQLTIRLPPFLRDDPSAAASLRVTLEGRTVNRTVVDGFLRVQVTSKAERPRLAVRLDFALEPRVSRSSEGSTVHVGPLLMALDLAEERKEVRRHAFEAADWDTFTRKSWQVALPETPRFGDVRHRSFDLPPLPHDAARCPLALEAELVGVRWPAEHQAPAAPPEALVPGQAARSNRTLLPYACTAIRISAFPQQSTESSRWI</sequence>
<gene>
    <name evidence="3" type="ORF">CCMP2556_LOCUS17444</name>
</gene>
<evidence type="ECO:0000259" key="2">
    <source>
        <dbReference type="Pfam" id="PF20736"/>
    </source>
</evidence>
<comment type="caution">
    <text evidence="3">The sequence shown here is derived from an EMBL/GenBank/DDBJ whole genome shotgun (WGS) entry which is preliminary data.</text>
</comment>
<dbReference type="PANTHER" id="PTHR31151">
    <property type="entry name" value="PROLINE-TRNA LIGASE (DUF1680)"/>
    <property type="match status" value="1"/>
</dbReference>
<keyword evidence="1" id="KW-0732">Signal</keyword>
<evidence type="ECO:0000256" key="1">
    <source>
        <dbReference type="SAM" id="SignalP"/>
    </source>
</evidence>
<feature type="signal peptide" evidence="1">
    <location>
        <begin position="1"/>
        <end position="16"/>
    </location>
</feature>
<dbReference type="PANTHER" id="PTHR31151:SF0">
    <property type="entry name" value="PROLINE-TRNA LIGASE (DUF1680)"/>
    <property type="match status" value="1"/>
</dbReference>
<feature type="domain" description="Non-reducing end beta-L-arabinofuranosidase-like GH127 middle" evidence="2">
    <location>
        <begin position="454"/>
        <end position="540"/>
    </location>
</feature>
<reference evidence="3 4" key="1">
    <citation type="submission" date="2024-02" db="EMBL/GenBank/DDBJ databases">
        <authorList>
            <person name="Chen Y."/>
            <person name="Shah S."/>
            <person name="Dougan E. K."/>
            <person name="Thang M."/>
            <person name="Chan C."/>
        </authorList>
    </citation>
    <scope>NUCLEOTIDE SEQUENCE [LARGE SCALE GENOMIC DNA]</scope>
</reference>
<accession>A0ABP0KTN5</accession>
<dbReference type="EMBL" id="CAXAMN010009602">
    <property type="protein sequence ID" value="CAK9029319.1"/>
    <property type="molecule type" value="Genomic_DNA"/>
</dbReference>
<protein>
    <recommendedName>
        <fullName evidence="2">Non-reducing end beta-L-arabinofuranosidase-like GH127 middle domain-containing protein</fullName>
    </recommendedName>
</protein>